<dbReference type="Gene3D" id="3.40.1830.10">
    <property type="entry name" value="Thermophilic metalloprotease (M29)"/>
    <property type="match status" value="1"/>
</dbReference>
<name>A0A1M6YCQ7_9BACT</name>
<keyword evidence="8" id="KW-0378">Hydrolase</keyword>
<dbReference type="RefSeq" id="WP_073306042.1">
    <property type="nucleotide sequence ID" value="NZ_FRAW01000040.1"/>
</dbReference>
<keyword evidence="7" id="KW-0479">Metal-binding</keyword>
<dbReference type="Proteomes" id="UP000184275">
    <property type="component" value="Unassembled WGS sequence"/>
</dbReference>
<keyword evidence="6" id="KW-0645">Protease</keyword>
<reference evidence="11" key="1">
    <citation type="submission" date="2016-11" db="EMBL/GenBank/DDBJ databases">
        <authorList>
            <person name="Varghese N."/>
            <person name="Submissions S."/>
        </authorList>
    </citation>
    <scope>NUCLEOTIDE SEQUENCE [LARGE SCALE GENOMIC DNA]</scope>
    <source>
        <strain evidence="11">UWOS</strain>
    </source>
</reference>
<evidence type="ECO:0000256" key="9">
    <source>
        <dbReference type="ARBA" id="ARBA00023049"/>
    </source>
</evidence>
<evidence type="ECO:0000256" key="2">
    <source>
        <dbReference type="ARBA" id="ARBA00001946"/>
    </source>
</evidence>
<sequence>MDSRIIDLADMLVHSALSIQKNENVLIETTDTPDALSVALVRAVARAGARPFLTQNRSAVHRALLQNASDEQMKIAAEHDLNFMKQMQVYLSIRGSENSLECSDVPSDRQLASRLIRQPVLDYRVNKTRWCVLRWPTPSMAQSAGMSTEAFEDFFFQACLADYPAMRVAAQGLIDLLNRTDKVRLVAPGTDLSFSIRGIPAVPCCGTMNIPDGEVYTAPVKNSVNGVIAYNAPTLYQGKRFENVRLVFKDGKIVEATSSDTPAMNAIFDTDEGARYVGEFAFGFNPFVRHPIGDILFDEKISGSIHFTPGMCYEDAPNGNKSAVHWDLVLIMTPEYGGGEIYLDGKLVRKDGRFVLPELEALNPENLSKNS</sequence>
<proteinExistence type="inferred from homology"/>
<evidence type="ECO:0000313" key="11">
    <source>
        <dbReference type="Proteomes" id="UP000184275"/>
    </source>
</evidence>
<dbReference type="SUPFAM" id="SSF144052">
    <property type="entry name" value="Thermophilic metalloprotease-like"/>
    <property type="match status" value="1"/>
</dbReference>
<evidence type="ECO:0000256" key="1">
    <source>
        <dbReference type="ARBA" id="ARBA00001941"/>
    </source>
</evidence>
<keyword evidence="5 10" id="KW-0031">Aminopeptidase</keyword>
<dbReference type="InterPro" id="IPR000787">
    <property type="entry name" value="Peptidase_M29"/>
</dbReference>
<dbReference type="AlphaFoldDB" id="A0A1M6YCQ7"/>
<dbReference type="InterPro" id="IPR052170">
    <property type="entry name" value="M29_Exopeptidase"/>
</dbReference>
<accession>A0A1M6YCQ7</accession>
<evidence type="ECO:0000256" key="6">
    <source>
        <dbReference type="ARBA" id="ARBA00022670"/>
    </source>
</evidence>
<comment type="cofactor">
    <cofactor evidence="2">
        <name>Mg(2+)</name>
        <dbReference type="ChEBI" id="CHEBI:18420"/>
    </cofactor>
</comment>
<dbReference type="PANTHER" id="PTHR34448">
    <property type="entry name" value="AMINOPEPTIDASE"/>
    <property type="match status" value="1"/>
</dbReference>
<keyword evidence="9" id="KW-0482">Metalloprotease</keyword>
<dbReference type="Pfam" id="PF02073">
    <property type="entry name" value="Peptidase_M29"/>
    <property type="match status" value="1"/>
</dbReference>
<dbReference type="GO" id="GO:0006508">
    <property type="term" value="P:proteolysis"/>
    <property type="evidence" value="ECO:0007669"/>
    <property type="project" value="UniProtKB-KW"/>
</dbReference>
<evidence type="ECO:0000256" key="4">
    <source>
        <dbReference type="ARBA" id="ARBA00008236"/>
    </source>
</evidence>
<evidence type="ECO:0000313" key="10">
    <source>
        <dbReference type="EMBL" id="SHL15795.1"/>
    </source>
</evidence>
<comment type="cofactor">
    <cofactor evidence="3">
        <name>Zn(2+)</name>
        <dbReference type="ChEBI" id="CHEBI:29105"/>
    </cofactor>
</comment>
<organism evidence="10 11">
    <name type="scientific">Fibrobacter intestinalis</name>
    <dbReference type="NCBI Taxonomy" id="28122"/>
    <lineage>
        <taxon>Bacteria</taxon>
        <taxon>Pseudomonadati</taxon>
        <taxon>Fibrobacterota</taxon>
        <taxon>Fibrobacteria</taxon>
        <taxon>Fibrobacterales</taxon>
        <taxon>Fibrobacteraceae</taxon>
        <taxon>Fibrobacter</taxon>
    </lineage>
</organism>
<protein>
    <submittedName>
        <fullName evidence="10">Aminopeptidase</fullName>
    </submittedName>
</protein>
<evidence type="ECO:0000256" key="3">
    <source>
        <dbReference type="ARBA" id="ARBA00001947"/>
    </source>
</evidence>
<dbReference type="GO" id="GO:0008237">
    <property type="term" value="F:metallopeptidase activity"/>
    <property type="evidence" value="ECO:0007669"/>
    <property type="project" value="UniProtKB-KW"/>
</dbReference>
<dbReference type="GO" id="GO:0046872">
    <property type="term" value="F:metal ion binding"/>
    <property type="evidence" value="ECO:0007669"/>
    <property type="project" value="UniProtKB-KW"/>
</dbReference>
<dbReference type="InterPro" id="IPR035097">
    <property type="entry name" value="M29_N-terminal"/>
</dbReference>
<dbReference type="PANTHER" id="PTHR34448:SF1">
    <property type="entry name" value="BLL6088 PROTEIN"/>
    <property type="match status" value="1"/>
</dbReference>
<comment type="similarity">
    <text evidence="4">Belongs to the peptidase M29 family.</text>
</comment>
<keyword evidence="11" id="KW-1185">Reference proteome</keyword>
<evidence type="ECO:0000256" key="5">
    <source>
        <dbReference type="ARBA" id="ARBA00022438"/>
    </source>
</evidence>
<evidence type="ECO:0000256" key="8">
    <source>
        <dbReference type="ARBA" id="ARBA00022801"/>
    </source>
</evidence>
<dbReference type="EMBL" id="FRAW01000040">
    <property type="protein sequence ID" value="SHL15795.1"/>
    <property type="molecule type" value="Genomic_DNA"/>
</dbReference>
<gene>
    <name evidence="10" type="ORF">SAMN05720469_14012</name>
</gene>
<evidence type="ECO:0000256" key="7">
    <source>
        <dbReference type="ARBA" id="ARBA00022723"/>
    </source>
</evidence>
<dbReference type="GO" id="GO:0004177">
    <property type="term" value="F:aminopeptidase activity"/>
    <property type="evidence" value="ECO:0007669"/>
    <property type="project" value="UniProtKB-KW"/>
</dbReference>
<comment type="cofactor">
    <cofactor evidence="1">
        <name>Co(2+)</name>
        <dbReference type="ChEBI" id="CHEBI:48828"/>
    </cofactor>
</comment>